<dbReference type="Proteomes" id="UP001230207">
    <property type="component" value="Unassembled WGS sequence"/>
</dbReference>
<evidence type="ECO:0000313" key="3">
    <source>
        <dbReference type="Proteomes" id="UP001230207"/>
    </source>
</evidence>
<organism evidence="2 3">
    <name type="scientific">Pararhizobium capsulatum DSM 1112</name>
    <dbReference type="NCBI Taxonomy" id="1121113"/>
    <lineage>
        <taxon>Bacteria</taxon>
        <taxon>Pseudomonadati</taxon>
        <taxon>Pseudomonadota</taxon>
        <taxon>Alphaproteobacteria</taxon>
        <taxon>Hyphomicrobiales</taxon>
        <taxon>Rhizobiaceae</taxon>
        <taxon>Rhizobium/Agrobacterium group</taxon>
        <taxon>Pararhizobium</taxon>
    </lineage>
</organism>
<comment type="caution">
    <text evidence="2">The sequence shown here is derived from an EMBL/GenBank/DDBJ whole genome shotgun (WGS) entry which is preliminary data.</text>
</comment>
<gene>
    <name evidence="2" type="ORF">QO002_001190</name>
</gene>
<sequence length="359" mass="39043">MHTQNRFVAGADMSEKLDRISLQYGRAASDELLGNLSGIAVNGDTMWTVSDEGRTIECLKADGDGFVLRQQYLIDDLGVDLPGAPNAKDIKGDELDLESIDFHDGLLWLCGSHCNVRKKPVREGQLNPEIRSRPSRHFLARIKVKSDGCSLGKIAIAPRIGPGSIRAVLAKDPYIGPFVDLPSKENGLDIEGITVSDDKTLLGLRGPLLDGFAVVVHLQLSNRLSIKEYALSFFDLGGLAIRDLTWIGGGVLIIAGPVSEAAGPFALYEWDGRTSSTIQHPRQIYQWQHGSENAGSSENPEGLCRLDRFGKPGYAMIYDHPRADRATGSVYFADWLSHEALDTLGGAKLYCAPTVVKAD</sequence>
<dbReference type="Pfam" id="PF12275">
    <property type="entry name" value="DUF3616"/>
    <property type="match status" value="1"/>
</dbReference>
<reference evidence="2 3" key="1">
    <citation type="submission" date="2023-07" db="EMBL/GenBank/DDBJ databases">
        <title>Genomic Encyclopedia of Type Strains, Phase IV (KMG-IV): sequencing the most valuable type-strain genomes for metagenomic binning, comparative biology and taxonomic classification.</title>
        <authorList>
            <person name="Goeker M."/>
        </authorList>
    </citation>
    <scope>NUCLEOTIDE SEQUENCE [LARGE SCALE GENOMIC DNA]</scope>
    <source>
        <strain evidence="2 3">DSM 1112</strain>
    </source>
</reference>
<name>A0ABU0BM55_9HYPH</name>
<protein>
    <recommendedName>
        <fullName evidence="1">DUF3616 domain-containing protein</fullName>
    </recommendedName>
</protein>
<evidence type="ECO:0000313" key="2">
    <source>
        <dbReference type="EMBL" id="MDQ0319052.1"/>
    </source>
</evidence>
<dbReference type="InterPro" id="IPR022060">
    <property type="entry name" value="DUF3616"/>
</dbReference>
<proteinExistence type="predicted"/>
<accession>A0ABU0BM55</accession>
<dbReference type="RefSeq" id="WP_307227607.1">
    <property type="nucleotide sequence ID" value="NZ_JAUSVF010000001.1"/>
</dbReference>
<keyword evidence="3" id="KW-1185">Reference proteome</keyword>
<dbReference type="EMBL" id="JAUSVF010000001">
    <property type="protein sequence ID" value="MDQ0319052.1"/>
    <property type="molecule type" value="Genomic_DNA"/>
</dbReference>
<evidence type="ECO:0000259" key="1">
    <source>
        <dbReference type="Pfam" id="PF12275"/>
    </source>
</evidence>
<feature type="domain" description="DUF3616" evidence="1">
    <location>
        <begin position="35"/>
        <end position="329"/>
    </location>
</feature>